<protein>
    <submittedName>
        <fullName evidence="1">Uncharacterized protein</fullName>
    </submittedName>
</protein>
<dbReference type="EMBL" id="BGZK01005534">
    <property type="protein sequence ID" value="GBP14444.1"/>
    <property type="molecule type" value="Genomic_DNA"/>
</dbReference>
<keyword evidence="2" id="KW-1185">Reference proteome</keyword>
<evidence type="ECO:0000313" key="1">
    <source>
        <dbReference type="EMBL" id="GBP14444.1"/>
    </source>
</evidence>
<gene>
    <name evidence="1" type="ORF">EVAR_72017_1</name>
</gene>
<reference evidence="1 2" key="1">
    <citation type="journal article" date="2019" name="Commun. Biol.">
        <title>The bagworm genome reveals a unique fibroin gene that provides high tensile strength.</title>
        <authorList>
            <person name="Kono N."/>
            <person name="Nakamura H."/>
            <person name="Ohtoshi R."/>
            <person name="Tomita M."/>
            <person name="Numata K."/>
            <person name="Arakawa K."/>
        </authorList>
    </citation>
    <scope>NUCLEOTIDE SEQUENCE [LARGE SCALE GENOMIC DNA]</scope>
</reference>
<accession>A0A4C1TK60</accession>
<comment type="caution">
    <text evidence="1">The sequence shown here is derived from an EMBL/GenBank/DDBJ whole genome shotgun (WGS) entry which is preliminary data.</text>
</comment>
<evidence type="ECO:0000313" key="2">
    <source>
        <dbReference type="Proteomes" id="UP000299102"/>
    </source>
</evidence>
<proteinExistence type="predicted"/>
<organism evidence="1 2">
    <name type="scientific">Eumeta variegata</name>
    <name type="common">Bagworm moth</name>
    <name type="synonym">Eumeta japonica</name>
    <dbReference type="NCBI Taxonomy" id="151549"/>
    <lineage>
        <taxon>Eukaryota</taxon>
        <taxon>Metazoa</taxon>
        <taxon>Ecdysozoa</taxon>
        <taxon>Arthropoda</taxon>
        <taxon>Hexapoda</taxon>
        <taxon>Insecta</taxon>
        <taxon>Pterygota</taxon>
        <taxon>Neoptera</taxon>
        <taxon>Endopterygota</taxon>
        <taxon>Lepidoptera</taxon>
        <taxon>Glossata</taxon>
        <taxon>Ditrysia</taxon>
        <taxon>Tineoidea</taxon>
        <taxon>Psychidae</taxon>
        <taxon>Oiketicinae</taxon>
        <taxon>Eumeta</taxon>
    </lineage>
</organism>
<sequence>MLKKEIESTTADASKNDTLGANIQQRLSSKLAWRFAVNNTEVHHISALMAGLSTRLARTHDEIASESDPKLGCHIQFDEPMKLGECPYKIGEVAYAR</sequence>
<name>A0A4C1TK60_EUMVA</name>
<dbReference type="Proteomes" id="UP000299102">
    <property type="component" value="Unassembled WGS sequence"/>
</dbReference>
<dbReference type="AlphaFoldDB" id="A0A4C1TK60"/>